<evidence type="ECO:0000313" key="1">
    <source>
        <dbReference type="EMBL" id="MBU5484760.1"/>
    </source>
</evidence>
<sequence length="132" mass="15586">MLYCTLICDIKSSRRIENREEVQYKIIDMLKNTNIKFKDVIISPFLITTGDEWQGLLKYPYDFIEILDFFKIYLKDIKFYTGVGIGDVSIHNFQLTVNQLDGPSFYRARDAVKYAKKNNLPLVILFDDWNNI</sequence>
<name>A0ABS6EIC0_9CLOT</name>
<accession>A0ABS6EIC0</accession>
<gene>
    <name evidence="1" type="ORF">KQI86_10480</name>
</gene>
<dbReference type="Proteomes" id="UP000726170">
    <property type="component" value="Unassembled WGS sequence"/>
</dbReference>
<dbReference type="Pfam" id="PF16264">
    <property type="entry name" value="SatD"/>
    <property type="match status" value="1"/>
</dbReference>
<organism evidence="1 2">
    <name type="scientific">Clostridium mobile</name>
    <dbReference type="NCBI Taxonomy" id="2841512"/>
    <lineage>
        <taxon>Bacteria</taxon>
        <taxon>Bacillati</taxon>
        <taxon>Bacillota</taxon>
        <taxon>Clostridia</taxon>
        <taxon>Eubacteriales</taxon>
        <taxon>Clostridiaceae</taxon>
        <taxon>Clostridium</taxon>
    </lineage>
</organism>
<comment type="caution">
    <text evidence="1">The sequence shown here is derived from an EMBL/GenBank/DDBJ whole genome shotgun (WGS) entry which is preliminary data.</text>
</comment>
<protein>
    <submittedName>
        <fullName evidence="1">SatD family protein</fullName>
    </submittedName>
</protein>
<reference evidence="1 2" key="1">
    <citation type="submission" date="2021-06" db="EMBL/GenBank/DDBJ databases">
        <authorList>
            <person name="Sun Q."/>
            <person name="Li D."/>
        </authorList>
    </citation>
    <scope>NUCLEOTIDE SEQUENCE [LARGE SCALE GENOMIC DNA]</scope>
    <source>
        <strain evidence="1 2">MSJ-11</strain>
    </source>
</reference>
<dbReference type="EMBL" id="JAHLQF010000002">
    <property type="protein sequence ID" value="MBU5484760.1"/>
    <property type="molecule type" value="Genomic_DNA"/>
</dbReference>
<proteinExistence type="predicted"/>
<dbReference type="InterPro" id="IPR032580">
    <property type="entry name" value="SatD"/>
</dbReference>
<dbReference type="RefSeq" id="WP_216439217.1">
    <property type="nucleotide sequence ID" value="NZ_JAHLQF010000002.1"/>
</dbReference>
<evidence type="ECO:0000313" key="2">
    <source>
        <dbReference type="Proteomes" id="UP000726170"/>
    </source>
</evidence>
<keyword evidence="2" id="KW-1185">Reference proteome</keyword>